<keyword evidence="7 12" id="KW-0378">Hydrolase</keyword>
<dbReference type="GO" id="GO:0043022">
    <property type="term" value="F:ribosome binding"/>
    <property type="evidence" value="ECO:0007669"/>
    <property type="project" value="UniProtKB-UniRule"/>
</dbReference>
<dbReference type="PROSITE" id="PS00211">
    <property type="entry name" value="ABC_TRANSPORTER_1"/>
    <property type="match status" value="1"/>
</dbReference>
<keyword evidence="9 12" id="KW-0810">Translation regulation</keyword>
<dbReference type="InterPro" id="IPR032781">
    <property type="entry name" value="ABC_tran_Xtn"/>
</dbReference>
<keyword evidence="11 12" id="KW-0648">Protein biosynthesis</keyword>
<dbReference type="InterPro" id="IPR003593">
    <property type="entry name" value="AAA+_ATPase"/>
</dbReference>
<comment type="subunit">
    <text evidence="12">Monomer. Probably contacts ribosomal proteins L1, L5, L33 and S7, the 16S and 23S rRNA and the P-site containing tRNA(fMet).</text>
</comment>
<dbReference type="PROSITE" id="PS50893">
    <property type="entry name" value="ABC_TRANSPORTER_2"/>
    <property type="match status" value="2"/>
</dbReference>
<evidence type="ECO:0000256" key="3">
    <source>
        <dbReference type="ARBA" id="ARBA00022555"/>
    </source>
</evidence>
<dbReference type="InterPro" id="IPR017871">
    <property type="entry name" value="ABC_transporter-like_CS"/>
</dbReference>
<feature type="binding site" evidence="12">
    <location>
        <begin position="352"/>
        <end position="359"/>
    </location>
    <ligand>
        <name>ATP</name>
        <dbReference type="ChEBI" id="CHEBI:30616"/>
        <label>2</label>
    </ligand>
</feature>
<dbReference type="InterPro" id="IPR022374">
    <property type="entry name" value="EttA"/>
</dbReference>
<keyword evidence="8 12" id="KW-0067">ATP-binding</keyword>
<dbReference type="GO" id="GO:0006412">
    <property type="term" value="P:translation"/>
    <property type="evidence" value="ECO:0007669"/>
    <property type="project" value="UniProtKB-KW"/>
</dbReference>
<gene>
    <name evidence="12 15" type="primary">ettA</name>
    <name evidence="15" type="ORF">K3721_14900</name>
    <name evidence="16" type="ORF">K3722_15310</name>
</gene>
<evidence type="ECO:0000256" key="10">
    <source>
        <dbReference type="ARBA" id="ARBA00022884"/>
    </source>
</evidence>
<dbReference type="NCBIfam" id="NF008775">
    <property type="entry name" value="PRK11819.1"/>
    <property type="match status" value="1"/>
</dbReference>
<keyword evidence="3 12" id="KW-0820">tRNA-binding</keyword>
<feature type="domain" description="ABC transporter" evidence="14">
    <location>
        <begin position="8"/>
        <end position="255"/>
    </location>
</feature>
<reference evidence="15" key="1">
    <citation type="submission" date="2021-08" db="EMBL/GenBank/DDBJ databases">
        <authorList>
            <person name="Nwanade C."/>
            <person name="Wang M."/>
            <person name="Masoudi A."/>
            <person name="Yu Z."/>
            <person name="Liu J."/>
        </authorList>
    </citation>
    <scope>NUCLEOTIDE SEQUENCE</scope>
    <source>
        <strain evidence="15">S122</strain>
        <strain evidence="16">S141</strain>
    </source>
</reference>
<dbReference type="CDD" id="cd03221">
    <property type="entry name" value="ABCF_EF-3"/>
    <property type="match status" value="2"/>
</dbReference>
<dbReference type="EC" id="3.6.1.-" evidence="12"/>
<dbReference type="GO" id="GO:0016887">
    <property type="term" value="F:ATP hydrolysis activity"/>
    <property type="evidence" value="ECO:0007669"/>
    <property type="project" value="UniProtKB-UniRule"/>
</dbReference>
<dbReference type="EMBL" id="CP081070">
    <property type="protein sequence ID" value="UWQ53264.1"/>
    <property type="molecule type" value="Genomic_DNA"/>
</dbReference>
<comment type="similarity">
    <text evidence="1 12">Belongs to the ABC transporter superfamily. ABCF family. Translational throttle EttA subfamily.</text>
</comment>
<evidence type="ECO:0000256" key="12">
    <source>
        <dbReference type="HAMAP-Rule" id="MF_00847"/>
    </source>
</evidence>
<dbReference type="GO" id="GO:0005524">
    <property type="term" value="F:ATP binding"/>
    <property type="evidence" value="ECO:0007669"/>
    <property type="project" value="UniProtKB-UniRule"/>
</dbReference>
<keyword evidence="2 12" id="KW-0963">Cytoplasm</keyword>
<dbReference type="EMBL" id="CP081078">
    <property type="protein sequence ID" value="UWQ57844.1"/>
    <property type="molecule type" value="Genomic_DNA"/>
</dbReference>
<comment type="subcellular location">
    <subcellularLocation>
        <location evidence="12">Cytoplasm</location>
    </subcellularLocation>
    <text evidence="12">Associates with ribosomes and polysomes.</text>
</comment>
<feature type="binding site" evidence="12">
    <location>
        <begin position="41"/>
        <end position="48"/>
    </location>
    <ligand>
        <name>ATP</name>
        <dbReference type="ChEBI" id="CHEBI:30616"/>
        <label>1</label>
    </ligand>
</feature>
<evidence type="ECO:0000259" key="14">
    <source>
        <dbReference type="PROSITE" id="PS50893"/>
    </source>
</evidence>
<comment type="catalytic activity">
    <reaction evidence="12">
        <text>ATP + H2O = ADP + phosphate + H(+)</text>
        <dbReference type="Rhea" id="RHEA:13065"/>
        <dbReference type="ChEBI" id="CHEBI:15377"/>
        <dbReference type="ChEBI" id="CHEBI:15378"/>
        <dbReference type="ChEBI" id="CHEBI:30616"/>
        <dbReference type="ChEBI" id="CHEBI:43474"/>
        <dbReference type="ChEBI" id="CHEBI:456216"/>
    </reaction>
</comment>
<keyword evidence="4 12" id="KW-0699">rRNA-binding</keyword>
<evidence type="ECO:0000313" key="15">
    <source>
        <dbReference type="EMBL" id="UWQ53264.1"/>
    </source>
</evidence>
<comment type="domain">
    <text evidence="12">The P-site tRNA interaction motif (PtIM domain) probably interacts with the P-site tRNA(fMet) as well as the 23S rRNA.</text>
</comment>
<dbReference type="Pfam" id="PF00005">
    <property type="entry name" value="ABC_tran"/>
    <property type="match status" value="2"/>
</dbReference>
<comment type="caution">
    <text evidence="12">Lacks conserved residue(s) required for the propagation of feature annotation.</text>
</comment>
<evidence type="ECO:0000256" key="11">
    <source>
        <dbReference type="ARBA" id="ARBA00022917"/>
    </source>
</evidence>
<keyword evidence="13" id="KW-0175">Coiled coil</keyword>
<dbReference type="PANTHER" id="PTHR43858">
    <property type="entry name" value="ENERGY-DEPENDENT TRANSLATIONAL THROTTLE PROTEIN ETTA"/>
    <property type="match status" value="1"/>
</dbReference>
<dbReference type="RefSeq" id="WP_027236441.1">
    <property type="nucleotide sequence ID" value="NZ_CP081064.1"/>
</dbReference>
<evidence type="ECO:0000313" key="16">
    <source>
        <dbReference type="EMBL" id="UWQ57844.1"/>
    </source>
</evidence>
<keyword evidence="17" id="KW-1185">Reference proteome</keyword>
<keyword evidence="10 12" id="KW-0694">RNA-binding</keyword>
<evidence type="ECO:0000256" key="5">
    <source>
        <dbReference type="ARBA" id="ARBA00022737"/>
    </source>
</evidence>
<protein>
    <recommendedName>
        <fullName evidence="12">Energy-dependent translational throttle protein EttA</fullName>
        <ecNumber evidence="12">3.6.1.-</ecNumber>
    </recommendedName>
    <alternativeName>
        <fullName evidence="12">Translational regulatory factor EttA</fullName>
    </alternativeName>
</protein>
<feature type="coiled-coil region" evidence="13">
    <location>
        <begin position="241"/>
        <end position="268"/>
    </location>
</feature>
<dbReference type="NCBIfam" id="TIGR03719">
    <property type="entry name" value="ABC_ABC_ChvD"/>
    <property type="match status" value="1"/>
</dbReference>
<dbReference type="InterPro" id="IPR003439">
    <property type="entry name" value="ABC_transporter-like_ATP-bd"/>
</dbReference>
<evidence type="ECO:0000313" key="17">
    <source>
        <dbReference type="Proteomes" id="UP001058184"/>
    </source>
</evidence>
<evidence type="ECO:0000256" key="1">
    <source>
        <dbReference type="ARBA" id="ARBA00005868"/>
    </source>
</evidence>
<evidence type="ECO:0000256" key="8">
    <source>
        <dbReference type="ARBA" id="ARBA00022840"/>
    </source>
</evidence>
<evidence type="ECO:0000256" key="2">
    <source>
        <dbReference type="ARBA" id="ARBA00022490"/>
    </source>
</evidence>
<accession>A0A9Q9HDS4</accession>
<dbReference type="InterPro" id="IPR027417">
    <property type="entry name" value="P-loop_NTPase"/>
</dbReference>
<dbReference type="GO" id="GO:0019843">
    <property type="term" value="F:rRNA binding"/>
    <property type="evidence" value="ECO:0007669"/>
    <property type="project" value="UniProtKB-UniRule"/>
</dbReference>
<proteinExistence type="inferred from homology"/>
<dbReference type="Proteomes" id="UP001058184">
    <property type="component" value="Chromosome"/>
</dbReference>
<feature type="domain" description="ABC transporter" evidence="14">
    <location>
        <begin position="320"/>
        <end position="537"/>
    </location>
</feature>
<dbReference type="KEGG" id="lcae:K3721_14900"/>
<evidence type="ECO:0000256" key="4">
    <source>
        <dbReference type="ARBA" id="ARBA00022730"/>
    </source>
</evidence>
<dbReference type="FunFam" id="3.40.50.300:FF:000011">
    <property type="entry name" value="Putative ABC transporter ATP-binding component"/>
    <property type="match status" value="1"/>
</dbReference>
<dbReference type="Proteomes" id="UP001058713">
    <property type="component" value="Chromosome"/>
</dbReference>
<dbReference type="SMART" id="SM00382">
    <property type="entry name" value="AAA"/>
    <property type="match status" value="2"/>
</dbReference>
<evidence type="ECO:0000256" key="7">
    <source>
        <dbReference type="ARBA" id="ARBA00022801"/>
    </source>
</evidence>
<dbReference type="Pfam" id="PF12848">
    <property type="entry name" value="ABC_tran_Xtn"/>
    <property type="match status" value="1"/>
</dbReference>
<organism evidence="15 18">
    <name type="scientific">Leisingera caerulea</name>
    <name type="common">Phaeobacter caeruleus</name>
    <dbReference type="NCBI Taxonomy" id="506591"/>
    <lineage>
        <taxon>Bacteria</taxon>
        <taxon>Pseudomonadati</taxon>
        <taxon>Pseudomonadota</taxon>
        <taxon>Alphaproteobacteria</taxon>
        <taxon>Rhodobacterales</taxon>
        <taxon>Roseobacteraceae</taxon>
        <taxon>Leisingera</taxon>
    </lineage>
</organism>
<comment type="domain">
    <text evidence="12">The arm domain is inserted in the first ABC transporter domain. Probably contacts ribosomal protein L1.</text>
</comment>
<evidence type="ECO:0000256" key="13">
    <source>
        <dbReference type="SAM" id="Coils"/>
    </source>
</evidence>
<feature type="region of interest" description="PtIM" evidence="12">
    <location>
        <begin position="238"/>
        <end position="318"/>
    </location>
</feature>
<dbReference type="FunFam" id="3.40.50.300:FF:000183">
    <property type="entry name" value="ABC transporter ATP-binding protein yjjK"/>
    <property type="match status" value="1"/>
</dbReference>
<sequence length="551" mass="61730">MASYQYVYHMQGVSKTYPGGKKCFENIHLSFLPGVKIGVVGVNGAGKSTLMKIMAGLDKDYTGEAWAAEGAKVGYLPQEPQLEENLTVRENVMLGVQAKKDILDRYNELAMNYSDETAEEMAKLQDEIDAQNLWDLDSQVDVSMEALRCPPDDAMPANLSGGERRRVALCKLLLEAPDMLLLDEPTNHLDAETIAWLQQHLIDYKGTILCVTHDRYFLDDITGWILELDRGRGIPYEGNYSAWLEQKAKRLEQEAREDKAKQKTLERELEWMRQGQKARQAKSKARIQAYNEMASQSEREKVGRAQIVIPNGPRLGSKVIEVNGLAKHYGDKQLIEGLNFSLPPGGIVGVIGPNGAGKSTLFKMLTGQEQPDEGTVEYGDTVKLSYVDQSRDDLNDNDTVWEAISGGAEIIELGDAQVNSRAYCSSFNFKGGDQQKKLSLLSGGERNRVHMARLLKEGGNVLLLDEPTNDLDVETLRALEDALVDFAGCAVVISHDRFFLDRICTHILAFEGDAHVEWFEGNFEDYEEDKKRRLGPDALEPKRLKHKKFVR</sequence>
<dbReference type="AlphaFoldDB" id="A0A9Q9HDS4"/>
<dbReference type="Gene3D" id="3.40.50.300">
    <property type="entry name" value="P-loop containing nucleotide triphosphate hydrolases"/>
    <property type="match status" value="2"/>
</dbReference>
<evidence type="ECO:0000256" key="9">
    <source>
        <dbReference type="ARBA" id="ARBA00022845"/>
    </source>
</evidence>
<dbReference type="GO" id="GO:0045900">
    <property type="term" value="P:negative regulation of translational elongation"/>
    <property type="evidence" value="ECO:0007669"/>
    <property type="project" value="UniProtKB-UniRule"/>
</dbReference>
<dbReference type="SUPFAM" id="SSF52540">
    <property type="entry name" value="P-loop containing nucleoside triphosphate hydrolases"/>
    <property type="match status" value="2"/>
</dbReference>
<comment type="function">
    <text evidence="12">A translation factor that gates the progression of the 70S ribosomal initiation complex (IC, containing tRNA(fMet) in the P-site) into the translation elongation cycle by using a mechanism sensitive to the ATP/ADP ratio. Binds to the 70S ribosome E-site where it modulates the state of the translating ribosome during subunit translocation. ATP hydrolysis probably frees it from the ribosome, which can enter the elongation phase.</text>
</comment>
<dbReference type="HAMAP" id="MF_00847">
    <property type="entry name" value="EttA"/>
    <property type="match status" value="1"/>
</dbReference>
<dbReference type="GO" id="GO:0005737">
    <property type="term" value="C:cytoplasm"/>
    <property type="evidence" value="ECO:0007669"/>
    <property type="project" value="UniProtKB-SubCell"/>
</dbReference>
<dbReference type="GO" id="GO:0000049">
    <property type="term" value="F:tRNA binding"/>
    <property type="evidence" value="ECO:0007669"/>
    <property type="project" value="UniProtKB-UniRule"/>
</dbReference>
<keyword evidence="6 12" id="KW-0547">Nucleotide-binding</keyword>
<evidence type="ECO:0000313" key="18">
    <source>
        <dbReference type="Proteomes" id="UP001058713"/>
    </source>
</evidence>
<dbReference type="PANTHER" id="PTHR43858:SF1">
    <property type="entry name" value="ABC TRANSPORTER-RELATED PROTEIN"/>
    <property type="match status" value="1"/>
</dbReference>
<name>A0A9Q9HDS4_LEICA</name>
<keyword evidence="5 12" id="KW-0677">Repeat</keyword>
<evidence type="ECO:0000256" key="6">
    <source>
        <dbReference type="ARBA" id="ARBA00022741"/>
    </source>
</evidence>